<gene>
    <name evidence="1" type="ORF">BcepSauron_147</name>
</gene>
<sequence length="94" mass="10681">MSFMNLRNTEPMFINEQGVKWWIEKGATQYARKPNVNGTKLEDVVVYLTGRPVDGGELVYEYLIVDDAVAVYASQSYEAIGVHIDIMKFDKESS</sequence>
<name>A0A482MKH1_9CAUD</name>
<dbReference type="EMBL" id="MK552141">
    <property type="protein sequence ID" value="QBQ74527.1"/>
    <property type="molecule type" value="Genomic_DNA"/>
</dbReference>
<dbReference type="Proteomes" id="UP000301424">
    <property type="component" value="Segment"/>
</dbReference>
<reference evidence="1 2" key="1">
    <citation type="submission" date="2019-02" db="EMBL/GenBank/DDBJ databases">
        <title>Complete genome sequence of Burkholderia cenocepacia phage BcepSauron.</title>
        <authorList>
            <person name="Park K."/>
            <person name="Gonzalez C."/>
            <person name="Liu M."/>
            <person name="Gill J."/>
        </authorList>
    </citation>
    <scope>NUCLEOTIDE SEQUENCE [LARGE SCALE GENOMIC DNA]</scope>
</reference>
<keyword evidence="2" id="KW-1185">Reference proteome</keyword>
<proteinExistence type="predicted"/>
<protein>
    <submittedName>
        <fullName evidence="1">Uncharacterized protein</fullName>
    </submittedName>
</protein>
<evidence type="ECO:0000313" key="1">
    <source>
        <dbReference type="EMBL" id="QBQ74527.1"/>
    </source>
</evidence>
<accession>A0A482MKH1</accession>
<organism evidence="1 2">
    <name type="scientific">Burkholderia phage BcepSauron</name>
    <dbReference type="NCBI Taxonomy" id="2530033"/>
    <lineage>
        <taxon>Viruses</taxon>
        <taxon>Duplodnaviria</taxon>
        <taxon>Heunggongvirae</taxon>
        <taxon>Uroviricota</taxon>
        <taxon>Caudoviricetes</taxon>
        <taxon>Sarumanvirus</taxon>
        <taxon>Sarumanvirus bcepsauron</taxon>
    </lineage>
</organism>
<evidence type="ECO:0000313" key="2">
    <source>
        <dbReference type="Proteomes" id="UP000301424"/>
    </source>
</evidence>